<evidence type="ECO:0000313" key="1">
    <source>
        <dbReference type="EMBL" id="GGH73875.1"/>
    </source>
</evidence>
<comment type="caution">
    <text evidence="1">The sequence shown here is derived from an EMBL/GenBank/DDBJ whole genome shotgun (WGS) entry which is preliminary data.</text>
</comment>
<gene>
    <name evidence="1" type="ORF">GCM10007362_13420</name>
</gene>
<dbReference type="RefSeq" id="WP_172247045.1">
    <property type="nucleotide sequence ID" value="NZ_BMDD01000001.1"/>
</dbReference>
<keyword evidence="2" id="KW-1185">Reference proteome</keyword>
<dbReference type="Proteomes" id="UP000605427">
    <property type="component" value="Unassembled WGS sequence"/>
</dbReference>
<reference evidence="2" key="1">
    <citation type="journal article" date="2019" name="Int. J. Syst. Evol. Microbiol.">
        <title>The Global Catalogue of Microorganisms (GCM) 10K type strain sequencing project: providing services to taxonomists for standard genome sequencing and annotation.</title>
        <authorList>
            <consortium name="The Broad Institute Genomics Platform"/>
            <consortium name="The Broad Institute Genome Sequencing Center for Infectious Disease"/>
            <person name="Wu L."/>
            <person name="Ma J."/>
        </authorList>
    </citation>
    <scope>NUCLEOTIDE SEQUENCE [LARGE SCALE GENOMIC DNA]</scope>
    <source>
        <strain evidence="2">CCM 8702</strain>
    </source>
</reference>
<evidence type="ECO:0008006" key="3">
    <source>
        <dbReference type="Google" id="ProtNLM"/>
    </source>
</evidence>
<accession>A0ABQ1ZPS5</accession>
<name>A0ABQ1ZPS5_9BACL</name>
<dbReference type="EMBL" id="BMDD01000001">
    <property type="protein sequence ID" value="GGH73875.1"/>
    <property type="molecule type" value="Genomic_DNA"/>
</dbReference>
<proteinExistence type="predicted"/>
<evidence type="ECO:0000313" key="2">
    <source>
        <dbReference type="Proteomes" id="UP000605427"/>
    </source>
</evidence>
<organism evidence="1 2">
    <name type="scientific">Saccharibacillus endophyticus</name>
    <dbReference type="NCBI Taxonomy" id="2060666"/>
    <lineage>
        <taxon>Bacteria</taxon>
        <taxon>Bacillati</taxon>
        <taxon>Bacillota</taxon>
        <taxon>Bacilli</taxon>
        <taxon>Bacillales</taxon>
        <taxon>Paenibacillaceae</taxon>
        <taxon>Saccharibacillus</taxon>
    </lineage>
</organism>
<protein>
    <recommendedName>
        <fullName evidence="3">DUF2642 domain-containing protein</fullName>
    </recommendedName>
</protein>
<sequence length="76" mass="8646">MEIEERSVTKVHADLQRIFTNGYFVVIRVYSSDELFVGQITELDLEGGKLTIGKWGELKELSIEDISSTEVPGHQY</sequence>